<dbReference type="AlphaFoldDB" id="A0A4P9Z606"/>
<accession>A0A4P9Z606</accession>
<dbReference type="OrthoDB" id="341578at2759"/>
<reference evidence="10" key="1">
    <citation type="journal article" date="2018" name="Nat. Microbiol.">
        <title>Leveraging single-cell genomics to expand the fungal tree of life.</title>
        <authorList>
            <person name="Ahrendt S.R."/>
            <person name="Quandt C.A."/>
            <person name="Ciobanu D."/>
            <person name="Clum A."/>
            <person name="Salamov A."/>
            <person name="Andreopoulos B."/>
            <person name="Cheng J.F."/>
            <person name="Woyke T."/>
            <person name="Pelin A."/>
            <person name="Henrissat B."/>
            <person name="Reynolds N.K."/>
            <person name="Benny G.L."/>
            <person name="Smith M.E."/>
            <person name="James T.Y."/>
            <person name="Grigoriev I.V."/>
        </authorList>
    </citation>
    <scope>NUCLEOTIDE SEQUENCE [LARGE SCALE GENOMIC DNA]</scope>
    <source>
        <strain evidence="10">Benny S71-1</strain>
    </source>
</reference>
<feature type="binding site" evidence="6">
    <location>
        <position position="55"/>
    </location>
    <ligand>
        <name>ATP</name>
        <dbReference type="ChEBI" id="CHEBI:30616"/>
    </ligand>
</feature>
<evidence type="ECO:0000256" key="4">
    <source>
        <dbReference type="ARBA" id="ARBA00022840"/>
    </source>
</evidence>
<keyword evidence="7" id="KW-0723">Serine/threonine-protein kinase</keyword>
<dbReference type="GO" id="GO:1990625">
    <property type="term" value="P:negative regulation of cytoplasmic translational initiation in response to stress"/>
    <property type="evidence" value="ECO:0007669"/>
    <property type="project" value="TreeGrafter"/>
</dbReference>
<evidence type="ECO:0000313" key="9">
    <source>
        <dbReference type="EMBL" id="RKP28083.1"/>
    </source>
</evidence>
<dbReference type="GO" id="GO:0005634">
    <property type="term" value="C:nucleus"/>
    <property type="evidence" value="ECO:0007669"/>
    <property type="project" value="TreeGrafter"/>
</dbReference>
<dbReference type="SUPFAM" id="SSF56112">
    <property type="entry name" value="Protein kinase-like (PK-like)"/>
    <property type="match status" value="1"/>
</dbReference>
<dbReference type="GO" id="GO:0005829">
    <property type="term" value="C:cytosol"/>
    <property type="evidence" value="ECO:0007669"/>
    <property type="project" value="TreeGrafter"/>
</dbReference>
<evidence type="ECO:0000313" key="10">
    <source>
        <dbReference type="Proteomes" id="UP000278143"/>
    </source>
</evidence>
<evidence type="ECO:0000256" key="5">
    <source>
        <dbReference type="ARBA" id="ARBA00037982"/>
    </source>
</evidence>
<dbReference type="InterPro" id="IPR011009">
    <property type="entry name" value="Kinase-like_dom_sf"/>
</dbReference>
<dbReference type="Gene3D" id="1.10.510.10">
    <property type="entry name" value="Transferase(Phosphotransferase) domain 1"/>
    <property type="match status" value="1"/>
</dbReference>
<dbReference type="InterPro" id="IPR008271">
    <property type="entry name" value="Ser/Thr_kinase_AS"/>
</dbReference>
<dbReference type="PROSITE" id="PS00108">
    <property type="entry name" value="PROTEIN_KINASE_ST"/>
    <property type="match status" value="1"/>
</dbReference>
<dbReference type="Pfam" id="PF00069">
    <property type="entry name" value="Pkinase"/>
    <property type="match status" value="1"/>
</dbReference>
<evidence type="ECO:0000256" key="1">
    <source>
        <dbReference type="ARBA" id="ARBA00022679"/>
    </source>
</evidence>
<dbReference type="CDD" id="cd14046">
    <property type="entry name" value="STKc_EIF2AK4_GCN2_rpt2"/>
    <property type="match status" value="1"/>
</dbReference>
<evidence type="ECO:0000256" key="3">
    <source>
        <dbReference type="ARBA" id="ARBA00022777"/>
    </source>
</evidence>
<dbReference type="GO" id="GO:0005524">
    <property type="term" value="F:ATP binding"/>
    <property type="evidence" value="ECO:0007669"/>
    <property type="project" value="UniProtKB-UniRule"/>
</dbReference>
<evidence type="ECO:0000256" key="2">
    <source>
        <dbReference type="ARBA" id="ARBA00022741"/>
    </source>
</evidence>
<evidence type="ECO:0000259" key="8">
    <source>
        <dbReference type="PROSITE" id="PS50011"/>
    </source>
</evidence>
<dbReference type="GO" id="GO:0004694">
    <property type="term" value="F:eukaryotic translation initiation factor 2alpha kinase activity"/>
    <property type="evidence" value="ECO:0007669"/>
    <property type="project" value="TreeGrafter"/>
</dbReference>
<sequence>MIYGTSPLDVPVSNLSAVSRYEADFEEIEFLGKGGFGEVVKARNKLDGRFYAIKKVKLDPMDIEENRSIRREITTLSRLHHQYVVRYYTSWIEGAESNRGSGSRSHDRQYRVLYIQMEYCENKTLRDAIEEGVDDIEAWRLFRQILEGLAYIHNEGMIHRDLKPSNIFLDANGDVKIGDFGLAVLSQAGLDRARWNDDDDDDDDCSVANIHGAGVGTALYVSPEVASGQDTGMRYNHKVDMYSLGIIFFELCYRFSTAMERITVIRKLRTPEVEFPADFSLTTKANQADIIKRLLNHSTRDRPSSMQLLQDKALPPKLASQWMQCNSGIQLTMPLLVGGCLPARVHP</sequence>
<dbReference type="Gene3D" id="3.30.200.20">
    <property type="entry name" value="Phosphorylase Kinase, domain 1"/>
    <property type="match status" value="1"/>
</dbReference>
<protein>
    <submittedName>
        <fullName evidence="9">Kinase-like domain-containing protein</fullName>
    </submittedName>
</protein>
<keyword evidence="3 9" id="KW-0418">Kinase</keyword>
<dbReference type="InterPro" id="IPR017441">
    <property type="entry name" value="Protein_kinase_ATP_BS"/>
</dbReference>
<gene>
    <name evidence="9" type="ORF">SYNPS1DRAFT_11753</name>
</gene>
<keyword evidence="4 6" id="KW-0067">ATP-binding</keyword>
<dbReference type="InterPro" id="IPR000719">
    <property type="entry name" value="Prot_kinase_dom"/>
</dbReference>
<keyword evidence="10" id="KW-1185">Reference proteome</keyword>
<dbReference type="PANTHER" id="PTHR11042">
    <property type="entry name" value="EUKARYOTIC TRANSLATION INITIATION FACTOR 2-ALPHA KINASE EIF2-ALPHA KINASE -RELATED"/>
    <property type="match status" value="1"/>
</dbReference>
<dbReference type="EMBL" id="KZ989120">
    <property type="protein sequence ID" value="RKP28083.1"/>
    <property type="molecule type" value="Genomic_DNA"/>
</dbReference>
<organism evidence="9 10">
    <name type="scientific">Syncephalis pseudoplumigaleata</name>
    <dbReference type="NCBI Taxonomy" id="1712513"/>
    <lineage>
        <taxon>Eukaryota</taxon>
        <taxon>Fungi</taxon>
        <taxon>Fungi incertae sedis</taxon>
        <taxon>Zoopagomycota</taxon>
        <taxon>Zoopagomycotina</taxon>
        <taxon>Zoopagomycetes</taxon>
        <taxon>Zoopagales</taxon>
        <taxon>Piptocephalidaceae</taxon>
        <taxon>Syncephalis</taxon>
    </lineage>
</organism>
<dbReference type="PROSITE" id="PS50011">
    <property type="entry name" value="PROTEIN_KINASE_DOM"/>
    <property type="match status" value="1"/>
</dbReference>
<dbReference type="SMART" id="SM00220">
    <property type="entry name" value="S_TKc"/>
    <property type="match status" value="1"/>
</dbReference>
<feature type="domain" description="Protein kinase" evidence="8">
    <location>
        <begin position="25"/>
        <end position="314"/>
    </location>
</feature>
<evidence type="ECO:0000256" key="7">
    <source>
        <dbReference type="RuleBase" id="RU000304"/>
    </source>
</evidence>
<keyword evidence="2 6" id="KW-0547">Nucleotide-binding</keyword>
<keyword evidence="1" id="KW-0808">Transferase</keyword>
<evidence type="ECO:0000256" key="6">
    <source>
        <dbReference type="PROSITE-ProRule" id="PRU10141"/>
    </source>
</evidence>
<name>A0A4P9Z606_9FUNG</name>
<dbReference type="Proteomes" id="UP000278143">
    <property type="component" value="Unassembled WGS sequence"/>
</dbReference>
<dbReference type="PANTHER" id="PTHR11042:SF136">
    <property type="entry name" value="EIF-2-ALPHA KINASE GCN2"/>
    <property type="match status" value="1"/>
</dbReference>
<dbReference type="InterPro" id="IPR050339">
    <property type="entry name" value="CC_SR_Kinase"/>
</dbReference>
<proteinExistence type="inferred from homology"/>
<comment type="similarity">
    <text evidence="5">Belongs to the protein kinase superfamily. Ser/Thr protein kinase family. GCN2 subfamily.</text>
</comment>
<dbReference type="PROSITE" id="PS00107">
    <property type="entry name" value="PROTEIN_KINASE_ATP"/>
    <property type="match status" value="1"/>
</dbReference>